<dbReference type="EMBL" id="FZPH01000014">
    <property type="protein sequence ID" value="SNT63000.1"/>
    <property type="molecule type" value="Genomic_DNA"/>
</dbReference>
<dbReference type="AlphaFoldDB" id="A0A239P7G7"/>
<reference evidence="2 3" key="1">
    <citation type="submission" date="2017-06" db="EMBL/GenBank/DDBJ databases">
        <authorList>
            <person name="Kim H.J."/>
            <person name="Triplett B.A."/>
        </authorList>
    </citation>
    <scope>NUCLEOTIDE SEQUENCE [LARGE SCALE GENOMIC DNA]</scope>
    <source>
        <strain evidence="2 3">CGMCC 4.5593</strain>
    </source>
</reference>
<evidence type="ECO:0000256" key="1">
    <source>
        <dbReference type="SAM" id="Phobius"/>
    </source>
</evidence>
<accession>A0A239P7G7</accession>
<feature type="transmembrane region" description="Helical" evidence="1">
    <location>
        <begin position="12"/>
        <end position="35"/>
    </location>
</feature>
<evidence type="ECO:0000313" key="2">
    <source>
        <dbReference type="EMBL" id="SNT63000.1"/>
    </source>
</evidence>
<dbReference type="OrthoDB" id="10004468at2"/>
<protein>
    <submittedName>
        <fullName evidence="2">Uncharacterized protein</fullName>
    </submittedName>
</protein>
<sequence>MDDADGVLPALVQPAGCTAAFFVLLAVVGLVYRLLAEWQRRVTLDRLLTKAPGGSVILQEKSVAGPAIQVWVGDACPPIVEGPRSAPRDL</sequence>
<keyword evidence="1" id="KW-0472">Membrane</keyword>
<dbReference type="Proteomes" id="UP000198362">
    <property type="component" value="Unassembled WGS sequence"/>
</dbReference>
<keyword evidence="1" id="KW-1133">Transmembrane helix</keyword>
<evidence type="ECO:0000313" key="3">
    <source>
        <dbReference type="Proteomes" id="UP000198362"/>
    </source>
</evidence>
<gene>
    <name evidence="2" type="ORF">SAMN05421812_114248</name>
</gene>
<name>A0A239P7G7_9ACTN</name>
<keyword evidence="1" id="KW-0812">Transmembrane</keyword>
<organism evidence="2 3">
    <name type="scientific">Asanoa hainanensis</name>
    <dbReference type="NCBI Taxonomy" id="560556"/>
    <lineage>
        <taxon>Bacteria</taxon>
        <taxon>Bacillati</taxon>
        <taxon>Actinomycetota</taxon>
        <taxon>Actinomycetes</taxon>
        <taxon>Micromonosporales</taxon>
        <taxon>Micromonosporaceae</taxon>
        <taxon>Asanoa</taxon>
    </lineage>
</organism>
<proteinExistence type="predicted"/>
<dbReference type="RefSeq" id="WP_089253940.1">
    <property type="nucleotide sequence ID" value="NZ_FZPH01000014.1"/>
</dbReference>
<keyword evidence="3" id="KW-1185">Reference proteome</keyword>